<dbReference type="SMART" id="SM00646">
    <property type="entry name" value="Ami_3"/>
    <property type="match status" value="1"/>
</dbReference>
<name>A0A6N7VDY1_9FIRM</name>
<evidence type="ECO:0000256" key="1">
    <source>
        <dbReference type="ARBA" id="ARBA00022801"/>
    </source>
</evidence>
<gene>
    <name evidence="4" type="ORF">FYJ55_03580</name>
</gene>
<dbReference type="InterPro" id="IPR002508">
    <property type="entry name" value="MurNAc-LAA_cat"/>
</dbReference>
<keyword evidence="1" id="KW-0378">Hydrolase</keyword>
<dbReference type="Gene3D" id="3.40.630.40">
    <property type="entry name" value="Zn-dependent exopeptidases"/>
    <property type="match status" value="1"/>
</dbReference>
<dbReference type="GO" id="GO:0009253">
    <property type="term" value="P:peptidoglycan catabolic process"/>
    <property type="evidence" value="ECO:0007669"/>
    <property type="project" value="InterPro"/>
</dbReference>
<dbReference type="GO" id="GO:0030288">
    <property type="term" value="C:outer membrane-bounded periplasmic space"/>
    <property type="evidence" value="ECO:0007669"/>
    <property type="project" value="TreeGrafter"/>
</dbReference>
<evidence type="ECO:0000259" key="3">
    <source>
        <dbReference type="SMART" id="SM00646"/>
    </source>
</evidence>
<evidence type="ECO:0000313" key="4">
    <source>
        <dbReference type="EMBL" id="MSS56001.1"/>
    </source>
</evidence>
<reference evidence="4 5" key="1">
    <citation type="submission" date="2019-08" db="EMBL/GenBank/DDBJ databases">
        <title>In-depth cultivation of the pig gut microbiome towards novel bacterial diversity and tailored functional studies.</title>
        <authorList>
            <person name="Wylensek D."/>
            <person name="Hitch T.C.A."/>
            <person name="Clavel T."/>
        </authorList>
    </citation>
    <scope>NUCLEOTIDE SEQUENCE [LARGE SCALE GENOMIC DNA]</scope>
    <source>
        <strain evidence="4 5">LKV-472-APC-3</strain>
    </source>
</reference>
<dbReference type="SUPFAM" id="SSF53187">
    <property type="entry name" value="Zn-dependent exopeptidases"/>
    <property type="match status" value="1"/>
</dbReference>
<proteinExistence type="predicted"/>
<protein>
    <submittedName>
        <fullName evidence="4">N-acetylmuramoyl-L-alanine amidase</fullName>
    </submittedName>
</protein>
<dbReference type="PANTHER" id="PTHR30404">
    <property type="entry name" value="N-ACETYLMURAMOYL-L-ALANINE AMIDASE"/>
    <property type="match status" value="1"/>
</dbReference>
<accession>A0A6N7VDY1</accession>
<dbReference type="AlphaFoldDB" id="A0A6N7VDY1"/>
<dbReference type="Proteomes" id="UP000434241">
    <property type="component" value="Unassembled WGS sequence"/>
</dbReference>
<sequence>MKKLLMSLLLIFCIGCTFTLLNETNRNISAKSTKETIMIDAGHGGYDVGAESNYGDYEKNINLDIALLVGKQLKSYGHKVVYTRTSDSVSWSNDNTEDLQTRCDLANKKNADLFVSIHLNSSVYEANGYEIYCDFNNKNTVKLSNSILKQLDQLDYSTNRGLLDTNETPLYIVKNNKMDAILIEAGFISDDSDLYYLKNHTDNIATAIAVGIKKSLNE</sequence>
<feature type="signal peptide" evidence="2">
    <location>
        <begin position="1"/>
        <end position="22"/>
    </location>
</feature>
<feature type="chain" id="PRO_5039606010" evidence="2">
    <location>
        <begin position="23"/>
        <end position="218"/>
    </location>
</feature>
<evidence type="ECO:0000256" key="2">
    <source>
        <dbReference type="SAM" id="SignalP"/>
    </source>
</evidence>
<feature type="domain" description="MurNAc-LAA" evidence="3">
    <location>
        <begin position="103"/>
        <end position="213"/>
    </location>
</feature>
<keyword evidence="5" id="KW-1185">Reference proteome</keyword>
<keyword evidence="2" id="KW-0732">Signal</keyword>
<dbReference type="GO" id="GO:0008745">
    <property type="term" value="F:N-acetylmuramoyl-L-alanine amidase activity"/>
    <property type="evidence" value="ECO:0007669"/>
    <property type="project" value="InterPro"/>
</dbReference>
<evidence type="ECO:0000313" key="5">
    <source>
        <dbReference type="Proteomes" id="UP000434241"/>
    </source>
</evidence>
<organism evidence="4 5">
    <name type="scientific">Holdemanella porci</name>
    <dbReference type="NCBI Taxonomy" id="2652276"/>
    <lineage>
        <taxon>Bacteria</taxon>
        <taxon>Bacillati</taxon>
        <taxon>Bacillota</taxon>
        <taxon>Erysipelotrichia</taxon>
        <taxon>Erysipelotrichales</taxon>
        <taxon>Erysipelotrichaceae</taxon>
        <taxon>Holdemanella</taxon>
    </lineage>
</organism>
<dbReference type="PANTHER" id="PTHR30404:SF0">
    <property type="entry name" value="N-ACETYLMURAMOYL-L-ALANINE AMIDASE AMIC"/>
    <property type="match status" value="1"/>
</dbReference>
<dbReference type="InterPro" id="IPR050695">
    <property type="entry name" value="N-acetylmuramoyl_amidase_3"/>
</dbReference>
<dbReference type="EMBL" id="VUMR01000011">
    <property type="protein sequence ID" value="MSS56001.1"/>
    <property type="molecule type" value="Genomic_DNA"/>
</dbReference>
<dbReference type="Pfam" id="PF01520">
    <property type="entry name" value="Amidase_3"/>
    <property type="match status" value="1"/>
</dbReference>
<comment type="caution">
    <text evidence="4">The sequence shown here is derived from an EMBL/GenBank/DDBJ whole genome shotgun (WGS) entry which is preliminary data.</text>
</comment>
<dbReference type="CDD" id="cd02696">
    <property type="entry name" value="MurNAc-LAA"/>
    <property type="match status" value="1"/>
</dbReference>